<protein>
    <submittedName>
        <fullName evidence="1">Uncharacterized protein</fullName>
    </submittedName>
</protein>
<gene>
    <name evidence="1" type="ORF">HDF14_003433</name>
</gene>
<keyword evidence="2" id="KW-1185">Reference proteome</keyword>
<evidence type="ECO:0000313" key="1">
    <source>
        <dbReference type="EMBL" id="MBB5329811.1"/>
    </source>
</evidence>
<accession>A0A9X0U4T4</accession>
<reference evidence="1 2" key="1">
    <citation type="submission" date="2020-08" db="EMBL/GenBank/DDBJ databases">
        <title>Genomic Encyclopedia of Type Strains, Phase IV (KMG-V): Genome sequencing to study the core and pangenomes of soil and plant-associated prokaryotes.</title>
        <authorList>
            <person name="Whitman W."/>
        </authorList>
    </citation>
    <scope>NUCLEOTIDE SEQUENCE [LARGE SCALE GENOMIC DNA]</scope>
    <source>
        <strain evidence="1 2">X5P2</strain>
    </source>
</reference>
<organism evidence="1 2">
    <name type="scientific">Tunturiibacter gelidiferens</name>
    <dbReference type="NCBI Taxonomy" id="3069689"/>
    <lineage>
        <taxon>Bacteria</taxon>
        <taxon>Pseudomonadati</taxon>
        <taxon>Acidobacteriota</taxon>
        <taxon>Terriglobia</taxon>
        <taxon>Terriglobales</taxon>
        <taxon>Acidobacteriaceae</taxon>
        <taxon>Tunturiibacter</taxon>
    </lineage>
</organism>
<dbReference type="AlphaFoldDB" id="A0A9X0U4T4"/>
<comment type="caution">
    <text evidence="1">The sequence shown here is derived from an EMBL/GenBank/DDBJ whole genome shotgun (WGS) entry which is preliminary data.</text>
</comment>
<dbReference type="Proteomes" id="UP000535182">
    <property type="component" value="Unassembled WGS sequence"/>
</dbReference>
<proteinExistence type="predicted"/>
<name>A0A9X0U4T4_9BACT</name>
<dbReference type="RefSeq" id="WP_183978604.1">
    <property type="nucleotide sequence ID" value="NZ_JACHEB010000007.1"/>
</dbReference>
<sequence>MMQMFKQALAVHDALAAAYLERTGLTLQPETEYTVADLNRAKRILRAAGRDYWLER</sequence>
<dbReference type="EMBL" id="JACHEB010000007">
    <property type="protein sequence ID" value="MBB5329811.1"/>
    <property type="molecule type" value="Genomic_DNA"/>
</dbReference>
<evidence type="ECO:0000313" key="2">
    <source>
        <dbReference type="Proteomes" id="UP000535182"/>
    </source>
</evidence>